<organism evidence="8 9">
    <name type="scientific">Mytilus galloprovincialis</name>
    <name type="common">Mediterranean mussel</name>
    <dbReference type="NCBI Taxonomy" id="29158"/>
    <lineage>
        <taxon>Eukaryota</taxon>
        <taxon>Metazoa</taxon>
        <taxon>Spiralia</taxon>
        <taxon>Lophotrochozoa</taxon>
        <taxon>Mollusca</taxon>
        <taxon>Bivalvia</taxon>
        <taxon>Autobranchia</taxon>
        <taxon>Pteriomorphia</taxon>
        <taxon>Mytilida</taxon>
        <taxon>Mytiloidea</taxon>
        <taxon>Mytilidae</taxon>
        <taxon>Mytilinae</taxon>
        <taxon>Mytilus</taxon>
    </lineage>
</organism>
<dbReference type="SMART" id="SM00389">
    <property type="entry name" value="HOX"/>
    <property type="match status" value="1"/>
</dbReference>
<evidence type="ECO:0000313" key="8">
    <source>
        <dbReference type="EMBL" id="VDI33191.1"/>
    </source>
</evidence>
<dbReference type="PANTHER" id="PTHR24329">
    <property type="entry name" value="HOMEOBOX PROTEIN ARISTALESS"/>
    <property type="match status" value="1"/>
</dbReference>
<dbReference type="EMBL" id="UYJE01005014">
    <property type="protein sequence ID" value="VDI33191.1"/>
    <property type="molecule type" value="Genomic_DNA"/>
</dbReference>
<keyword evidence="4 5" id="KW-0539">Nucleus</keyword>
<proteinExistence type="predicted"/>
<comment type="subcellular location">
    <subcellularLocation>
        <location evidence="1 5 6">Nucleus</location>
    </subcellularLocation>
</comment>
<evidence type="ECO:0000256" key="4">
    <source>
        <dbReference type="ARBA" id="ARBA00023242"/>
    </source>
</evidence>
<dbReference type="PANTHER" id="PTHR24329:SF543">
    <property type="entry name" value="FI01017P-RELATED"/>
    <property type="match status" value="1"/>
</dbReference>
<sequence length="209" mass="24593">LIRFWSLDRSLNGSLNRSILQHFRTSNDVSRTILHRKENKKRTTFSPFQLKEMEKSFRKAPYPDVVTRDELAKKLNLAESRVQIWFQNRRAKWRKGITPRVEINQDDIQSLPDDSMKPNAEQTENELVQEFPRPEWNPWGFLGNYAFLSQPWYGRYADYELAHRSSFHQNFNISKDYASCYSPMNLVKTNDSSANLENESSEITKPGAI</sequence>
<dbReference type="GO" id="GO:0000981">
    <property type="term" value="F:DNA-binding transcription factor activity, RNA polymerase II-specific"/>
    <property type="evidence" value="ECO:0007669"/>
    <property type="project" value="InterPro"/>
</dbReference>
<reference evidence="8" key="1">
    <citation type="submission" date="2018-11" db="EMBL/GenBank/DDBJ databases">
        <authorList>
            <person name="Alioto T."/>
            <person name="Alioto T."/>
        </authorList>
    </citation>
    <scope>NUCLEOTIDE SEQUENCE</scope>
</reference>
<evidence type="ECO:0000256" key="2">
    <source>
        <dbReference type="ARBA" id="ARBA00023125"/>
    </source>
</evidence>
<keyword evidence="9" id="KW-1185">Reference proteome</keyword>
<feature type="DNA-binding region" description="Homeobox" evidence="5">
    <location>
        <begin position="38"/>
        <end position="97"/>
    </location>
</feature>
<dbReference type="CDD" id="cd00086">
    <property type="entry name" value="homeodomain"/>
    <property type="match status" value="1"/>
</dbReference>
<dbReference type="InterPro" id="IPR001356">
    <property type="entry name" value="HD"/>
</dbReference>
<dbReference type="PROSITE" id="PS00027">
    <property type="entry name" value="HOMEOBOX_1"/>
    <property type="match status" value="1"/>
</dbReference>
<protein>
    <submittedName>
        <fullName evidence="8">Homeobox protein aristaless-like 3</fullName>
    </submittedName>
</protein>
<dbReference type="Gene3D" id="1.10.10.60">
    <property type="entry name" value="Homeodomain-like"/>
    <property type="match status" value="1"/>
</dbReference>
<feature type="non-terminal residue" evidence="8">
    <location>
        <position position="1"/>
    </location>
</feature>
<comment type="caution">
    <text evidence="8">The sequence shown here is derived from an EMBL/GenBank/DDBJ whole genome shotgun (WGS) entry which is preliminary data.</text>
</comment>
<dbReference type="PROSITE" id="PS50071">
    <property type="entry name" value="HOMEOBOX_2"/>
    <property type="match status" value="1"/>
</dbReference>
<gene>
    <name evidence="8" type="ORF">MGAL_10B093420</name>
</gene>
<dbReference type="GO" id="GO:0005634">
    <property type="term" value="C:nucleus"/>
    <property type="evidence" value="ECO:0007669"/>
    <property type="project" value="UniProtKB-SubCell"/>
</dbReference>
<dbReference type="Proteomes" id="UP000596742">
    <property type="component" value="Unassembled WGS sequence"/>
</dbReference>
<dbReference type="SUPFAM" id="SSF46689">
    <property type="entry name" value="Homeodomain-like"/>
    <property type="match status" value="1"/>
</dbReference>
<dbReference type="InterPro" id="IPR050649">
    <property type="entry name" value="Paired_Homeobox_TFs"/>
</dbReference>
<dbReference type="Pfam" id="PF00046">
    <property type="entry name" value="Homeodomain"/>
    <property type="match status" value="1"/>
</dbReference>
<feature type="domain" description="Homeobox" evidence="7">
    <location>
        <begin position="36"/>
        <end position="96"/>
    </location>
</feature>
<evidence type="ECO:0000256" key="5">
    <source>
        <dbReference type="PROSITE-ProRule" id="PRU00108"/>
    </source>
</evidence>
<evidence type="ECO:0000256" key="6">
    <source>
        <dbReference type="RuleBase" id="RU000682"/>
    </source>
</evidence>
<dbReference type="OrthoDB" id="6159439at2759"/>
<evidence type="ECO:0000313" key="9">
    <source>
        <dbReference type="Proteomes" id="UP000596742"/>
    </source>
</evidence>
<name>A0A8B6EE57_MYTGA</name>
<dbReference type="InterPro" id="IPR009057">
    <property type="entry name" value="Homeodomain-like_sf"/>
</dbReference>
<dbReference type="FunFam" id="1.10.10.60:FF:000679">
    <property type="entry name" value="Homeobox protein aristaless"/>
    <property type="match status" value="1"/>
</dbReference>
<dbReference type="AlphaFoldDB" id="A0A8B6EE57"/>
<dbReference type="GO" id="GO:0000977">
    <property type="term" value="F:RNA polymerase II transcription regulatory region sequence-specific DNA binding"/>
    <property type="evidence" value="ECO:0007669"/>
    <property type="project" value="TreeGrafter"/>
</dbReference>
<keyword evidence="2 5" id="KW-0238">DNA-binding</keyword>
<dbReference type="InterPro" id="IPR017970">
    <property type="entry name" value="Homeobox_CS"/>
</dbReference>
<evidence type="ECO:0000256" key="3">
    <source>
        <dbReference type="ARBA" id="ARBA00023155"/>
    </source>
</evidence>
<accession>A0A8B6EE57</accession>
<evidence type="ECO:0000259" key="7">
    <source>
        <dbReference type="PROSITE" id="PS50071"/>
    </source>
</evidence>
<keyword evidence="3 5" id="KW-0371">Homeobox</keyword>
<evidence type="ECO:0000256" key="1">
    <source>
        <dbReference type="ARBA" id="ARBA00004123"/>
    </source>
</evidence>